<organism evidence="2 3">
    <name type="scientific">Folsomia candida</name>
    <name type="common">Springtail</name>
    <dbReference type="NCBI Taxonomy" id="158441"/>
    <lineage>
        <taxon>Eukaryota</taxon>
        <taxon>Metazoa</taxon>
        <taxon>Ecdysozoa</taxon>
        <taxon>Arthropoda</taxon>
        <taxon>Hexapoda</taxon>
        <taxon>Collembola</taxon>
        <taxon>Entomobryomorpha</taxon>
        <taxon>Isotomoidea</taxon>
        <taxon>Isotomidae</taxon>
        <taxon>Proisotominae</taxon>
        <taxon>Folsomia</taxon>
    </lineage>
</organism>
<reference evidence="2 3" key="1">
    <citation type="submission" date="2015-12" db="EMBL/GenBank/DDBJ databases">
        <title>The genome of Folsomia candida.</title>
        <authorList>
            <person name="Faddeeva A."/>
            <person name="Derks M.F."/>
            <person name="Anvar Y."/>
            <person name="Smit S."/>
            <person name="Van Straalen N."/>
            <person name="Roelofs D."/>
        </authorList>
    </citation>
    <scope>NUCLEOTIDE SEQUENCE [LARGE SCALE GENOMIC DNA]</scope>
    <source>
        <strain evidence="2 3">VU population</strain>
        <tissue evidence="2">Whole body</tissue>
    </source>
</reference>
<comment type="caution">
    <text evidence="2">The sequence shown here is derived from an EMBL/GenBank/DDBJ whole genome shotgun (WGS) entry which is preliminary data.</text>
</comment>
<feature type="compositionally biased region" description="Polar residues" evidence="1">
    <location>
        <begin position="39"/>
        <end position="51"/>
    </location>
</feature>
<accession>A0A226DSR4</accession>
<dbReference type="AlphaFoldDB" id="A0A226DSR4"/>
<sequence length="250" mass="28037">MWVKLWCEILASQEPGQSGSNHNKPSNPKRNNNPHQQNRKSCPNCASSSHTSPKDCPHKDAECFVCAKRGHFAKIVAVEEAQPQNHNNKINTAINLIETTMYHPFTLSEQVMMDKSTSRLRLPAFVTSWSSTPDARRVSSRDNSGINWVHRSSPAQHRQCASYDKKSRSRSFTAGQEVWVKTFSRNAPKWSLGVISKPVGPVSFLISVNGQIMKRHIDQVLEAHVKPRPPPSDPVDDDDFLYTPELSPGS</sequence>
<evidence type="ECO:0000313" key="2">
    <source>
        <dbReference type="EMBL" id="OXA48522.1"/>
    </source>
</evidence>
<dbReference type="OrthoDB" id="5978043at2759"/>
<proteinExistence type="predicted"/>
<evidence type="ECO:0000256" key="1">
    <source>
        <dbReference type="SAM" id="MobiDB-lite"/>
    </source>
</evidence>
<name>A0A226DSR4_FOLCA</name>
<keyword evidence="3" id="KW-1185">Reference proteome</keyword>
<dbReference type="Proteomes" id="UP000198287">
    <property type="component" value="Unassembled WGS sequence"/>
</dbReference>
<feature type="compositionally biased region" description="Low complexity" evidence="1">
    <location>
        <begin position="20"/>
        <end position="35"/>
    </location>
</feature>
<feature type="region of interest" description="Disordered" evidence="1">
    <location>
        <begin position="226"/>
        <end position="250"/>
    </location>
</feature>
<evidence type="ECO:0000313" key="3">
    <source>
        <dbReference type="Proteomes" id="UP000198287"/>
    </source>
</evidence>
<feature type="region of interest" description="Disordered" evidence="1">
    <location>
        <begin position="14"/>
        <end position="57"/>
    </location>
</feature>
<dbReference type="EMBL" id="LNIX01000011">
    <property type="protein sequence ID" value="OXA48522.1"/>
    <property type="molecule type" value="Genomic_DNA"/>
</dbReference>
<gene>
    <name evidence="2" type="ORF">Fcan01_16420</name>
</gene>
<protein>
    <submittedName>
        <fullName evidence="2">Uncharacterized protein</fullName>
    </submittedName>
</protein>